<evidence type="ECO:0000313" key="2">
    <source>
        <dbReference type="Proteomes" id="UP001145114"/>
    </source>
</evidence>
<dbReference type="Proteomes" id="UP001145114">
    <property type="component" value="Unassembled WGS sequence"/>
</dbReference>
<name>A0ACC1HPU9_9FUNG</name>
<accession>A0ACC1HPU9</accession>
<sequence>MNIHHLELQPTAPSLSSAAGGHFEADQSPHSLSYRLPSDDDEPHPADFEDHSDDGGESVSSLVDEDVNFNYVYALFEFPAMVEGQLTVYQGERMVLLQDDNPYWWLVHLPRTREIGYIPADNVETAPEKLARVNRRKNLQLCKPSSTEGASDLDLLIAAQNPNNPLPPRGLPPHNAAATEPPTKKSNQNGASVRFHEYLVTAAFDAYSYSGSDYEDSDNDDSYIPGYIADGDQHHGEDDDE</sequence>
<gene>
    <name evidence="1" type="primary">BUD14</name>
    <name evidence="1" type="ORF">EV182_006497</name>
</gene>
<dbReference type="EMBL" id="JAMZIH010002695">
    <property type="protein sequence ID" value="KAJ1677277.1"/>
    <property type="molecule type" value="Genomic_DNA"/>
</dbReference>
<comment type="caution">
    <text evidence="1">The sequence shown here is derived from an EMBL/GenBank/DDBJ whole genome shotgun (WGS) entry which is preliminary data.</text>
</comment>
<keyword evidence="2" id="KW-1185">Reference proteome</keyword>
<reference evidence="1" key="1">
    <citation type="submission" date="2022-06" db="EMBL/GenBank/DDBJ databases">
        <title>Phylogenomic reconstructions and comparative analyses of Kickxellomycotina fungi.</title>
        <authorList>
            <person name="Reynolds N.K."/>
            <person name="Stajich J.E."/>
            <person name="Barry K."/>
            <person name="Grigoriev I.V."/>
            <person name="Crous P."/>
            <person name="Smith M.E."/>
        </authorList>
    </citation>
    <scope>NUCLEOTIDE SEQUENCE</scope>
    <source>
        <strain evidence="1">RSA 2271</strain>
    </source>
</reference>
<feature type="non-terminal residue" evidence="1">
    <location>
        <position position="241"/>
    </location>
</feature>
<organism evidence="1 2">
    <name type="scientific">Spiromyces aspiralis</name>
    <dbReference type="NCBI Taxonomy" id="68401"/>
    <lineage>
        <taxon>Eukaryota</taxon>
        <taxon>Fungi</taxon>
        <taxon>Fungi incertae sedis</taxon>
        <taxon>Zoopagomycota</taxon>
        <taxon>Kickxellomycotina</taxon>
        <taxon>Kickxellomycetes</taxon>
        <taxon>Kickxellales</taxon>
        <taxon>Kickxellaceae</taxon>
        <taxon>Spiromyces</taxon>
    </lineage>
</organism>
<protein>
    <submittedName>
        <fullName evidence="1">Protein phosphatase regulator</fullName>
    </submittedName>
</protein>
<evidence type="ECO:0000313" key="1">
    <source>
        <dbReference type="EMBL" id="KAJ1677277.1"/>
    </source>
</evidence>
<proteinExistence type="predicted"/>